<dbReference type="EMBL" id="CP064946">
    <property type="protein sequence ID" value="QPH47455.1"/>
    <property type="molecule type" value="Genomic_DNA"/>
</dbReference>
<evidence type="ECO:0000313" key="2">
    <source>
        <dbReference type="EMBL" id="QPH47455.1"/>
    </source>
</evidence>
<gene>
    <name evidence="2" type="ORF">IZU98_13630</name>
</gene>
<evidence type="ECO:0000256" key="1">
    <source>
        <dbReference type="SAM" id="Coils"/>
    </source>
</evidence>
<protein>
    <submittedName>
        <fullName evidence="2">Uncharacterized protein</fullName>
    </submittedName>
</protein>
<dbReference type="Proteomes" id="UP000594430">
    <property type="component" value="Chromosome"/>
</dbReference>
<dbReference type="AlphaFoldDB" id="A0A7S9L4L0"/>
<keyword evidence="1" id="KW-0175">Coiled coil</keyword>
<organism evidence="2 3">
    <name type="scientific">Pseudomonas fulva</name>
    <dbReference type="NCBI Taxonomy" id="47880"/>
    <lineage>
        <taxon>Bacteria</taxon>
        <taxon>Pseudomonadati</taxon>
        <taxon>Pseudomonadota</taxon>
        <taxon>Gammaproteobacteria</taxon>
        <taxon>Pseudomonadales</taxon>
        <taxon>Pseudomonadaceae</taxon>
        <taxon>Pseudomonas</taxon>
    </lineage>
</organism>
<proteinExistence type="predicted"/>
<name>A0A7S9L4L0_9PSED</name>
<dbReference type="RefSeq" id="WP_196110019.1">
    <property type="nucleotide sequence ID" value="NZ_CP064943.1"/>
</dbReference>
<reference evidence="2 3" key="1">
    <citation type="submission" date="2020-11" db="EMBL/GenBank/DDBJ databases">
        <title>Pseudomonas fulva producing VIM-24.</title>
        <authorList>
            <person name="Liu S."/>
        </authorList>
    </citation>
    <scope>NUCLEOTIDE SEQUENCE [LARGE SCALE GENOMIC DNA]</scope>
    <source>
        <strain evidence="2 3">ZDHY414</strain>
    </source>
</reference>
<accession>A0A7S9L4L0</accession>
<sequence>MMDHLMDIATQQLVTIARTTAYHCDEQHEYMNGAGGTDWFPHKWVVEAMRAAVTIRNTKAEDMVREELNQTRARLAEAQALLREAACHAARMEPMSASCLNRIDTALDRKA</sequence>
<evidence type="ECO:0000313" key="3">
    <source>
        <dbReference type="Proteomes" id="UP000594430"/>
    </source>
</evidence>
<feature type="coiled-coil region" evidence="1">
    <location>
        <begin position="61"/>
        <end position="88"/>
    </location>
</feature>